<organism evidence="5 6">
    <name type="scientific">Cupriavidus pampae</name>
    <dbReference type="NCBI Taxonomy" id="659251"/>
    <lineage>
        <taxon>Bacteria</taxon>
        <taxon>Pseudomonadati</taxon>
        <taxon>Pseudomonadota</taxon>
        <taxon>Betaproteobacteria</taxon>
        <taxon>Burkholderiales</taxon>
        <taxon>Burkholderiaceae</taxon>
        <taxon>Cupriavidus</taxon>
    </lineage>
</organism>
<accession>A0ABN7Y1S2</accession>
<dbReference type="RefSeq" id="WP_223983567.1">
    <property type="nucleotide sequence ID" value="NZ_CAJZAG010000002.1"/>
</dbReference>
<proteinExistence type="predicted"/>
<sequence length="688" mass="73963">MDRRQFLKWGSFITVSVATTGLAACGGSDDNPASSPTSNTPPATGTGPGTTPQAFSFAHGVASGDPKPDSVMLWTRVNGANGTETVNVTLQVSATKDFATLLVNDVHQVVPDWDYTLRTKVASLTASTTYYYRYIVNGVTSITGRTRTAPAPGTPVSQLKFAFMTCQDWSVNHWGGMAELAAMDLDFVIHMGDYIYESVGASFQTGKAEASHTALTLPNGTRLADNSVYATTLADYRYLYKTYRTDPRLQALHAAFPVISIWDDHEFSDDCWQDHQTYTITDDQTEQVSRRRSANQAWFEFMPADVSLDLGNPSFQNIQIYRQFQFGDLATLVMTDERLYRADHVIPESVAGSEIGSRYFVPKTALDAASALKQTNAGGALTPVSMLGDTQRAWWKSAMSNATTKWKLWGNEVSLLRMKVDGTASIIGSITASLLAAGGATGNTALENAVKAAVTADLTAGKANPAYPTLPWTTLGNLLVNTLGLLDQNEFDNEWAPSLNQGLPPRNLLDSFILNADMWDGYNAERNDLMAHLKGNAIGNVVALTGDIHAFFAGVVMDDHDAGTPAPVMVDLVSAGVSSNSFWSFLKQVVDFNPSFAAVRPLVYTTPISAVINTLNDTLKTNNPTTVKYADTDAQGYAVVALTPASLTCTFHKMGKLVNGAAPATATASMQSIQVLADVTPAVTVVPS</sequence>
<dbReference type="EMBL" id="CAJZAG010000002">
    <property type="protein sequence ID" value="CAG9167300.1"/>
    <property type="molecule type" value="Genomic_DNA"/>
</dbReference>
<gene>
    <name evidence="5" type="ORF">LMG32289_01356</name>
</gene>
<name>A0ABN7Y1S2_9BURK</name>
<dbReference type="InterPro" id="IPR032093">
    <property type="entry name" value="PhoD_N"/>
</dbReference>
<dbReference type="SUPFAM" id="SSF56300">
    <property type="entry name" value="Metallo-dependent phosphatases"/>
    <property type="match status" value="1"/>
</dbReference>
<dbReference type="Gene3D" id="3.60.21.70">
    <property type="entry name" value="PhoD-like phosphatase"/>
    <property type="match status" value="1"/>
</dbReference>
<feature type="region of interest" description="Disordered" evidence="1">
    <location>
        <begin position="27"/>
        <end position="53"/>
    </location>
</feature>
<dbReference type="InterPro" id="IPR018946">
    <property type="entry name" value="PhoD-like_MPP"/>
</dbReference>
<evidence type="ECO:0000256" key="1">
    <source>
        <dbReference type="SAM" id="MobiDB-lite"/>
    </source>
</evidence>
<dbReference type="InterPro" id="IPR052900">
    <property type="entry name" value="Phospholipid_Metab_Enz"/>
</dbReference>
<dbReference type="CDD" id="cd07389">
    <property type="entry name" value="MPP_PhoD"/>
    <property type="match status" value="1"/>
</dbReference>
<comment type="caution">
    <text evidence="5">The sequence shown here is derived from an EMBL/GenBank/DDBJ whole genome shotgun (WGS) entry which is preliminary data.</text>
</comment>
<evidence type="ECO:0000259" key="3">
    <source>
        <dbReference type="Pfam" id="PF09423"/>
    </source>
</evidence>
<dbReference type="Proteomes" id="UP000706525">
    <property type="component" value="Unassembled WGS sequence"/>
</dbReference>
<dbReference type="PANTHER" id="PTHR43606">
    <property type="entry name" value="PHOSPHATASE, PUTATIVE (AFU_ORTHOLOGUE AFUA_6G08710)-RELATED"/>
    <property type="match status" value="1"/>
</dbReference>
<evidence type="ECO:0000313" key="6">
    <source>
        <dbReference type="Proteomes" id="UP000706525"/>
    </source>
</evidence>
<protein>
    <recommendedName>
        <fullName evidence="7">Metallophosphatase</fullName>
    </recommendedName>
</protein>
<dbReference type="Gene3D" id="2.60.40.380">
    <property type="entry name" value="Purple acid phosphatase-like, N-terminal"/>
    <property type="match status" value="1"/>
</dbReference>
<evidence type="ECO:0000313" key="5">
    <source>
        <dbReference type="EMBL" id="CAG9167300.1"/>
    </source>
</evidence>
<keyword evidence="6" id="KW-1185">Reference proteome</keyword>
<dbReference type="InterPro" id="IPR038607">
    <property type="entry name" value="PhoD-like_sf"/>
</dbReference>
<dbReference type="Pfam" id="PF16655">
    <property type="entry name" value="PhoD_N"/>
    <property type="match status" value="1"/>
</dbReference>
<dbReference type="Pfam" id="PF09423">
    <property type="entry name" value="PhoD"/>
    <property type="match status" value="1"/>
</dbReference>
<evidence type="ECO:0008006" key="7">
    <source>
        <dbReference type="Google" id="ProtNLM"/>
    </source>
</evidence>
<dbReference type="PROSITE" id="PS51257">
    <property type="entry name" value="PROKAR_LIPOPROTEIN"/>
    <property type="match status" value="1"/>
</dbReference>
<dbReference type="InterPro" id="IPR029052">
    <property type="entry name" value="Metallo-depent_PP-like"/>
</dbReference>
<feature type="domain" description="Phospholipase D N-terminal" evidence="4">
    <location>
        <begin position="59"/>
        <end position="148"/>
    </location>
</feature>
<feature type="signal peptide" evidence="2">
    <location>
        <begin position="1"/>
        <end position="23"/>
    </location>
</feature>
<feature type="compositionally biased region" description="Low complexity" evidence="1">
    <location>
        <begin position="31"/>
        <end position="52"/>
    </location>
</feature>
<feature type="chain" id="PRO_5045865999" description="Metallophosphatase" evidence="2">
    <location>
        <begin position="24"/>
        <end position="688"/>
    </location>
</feature>
<evidence type="ECO:0000256" key="2">
    <source>
        <dbReference type="SAM" id="SignalP"/>
    </source>
</evidence>
<evidence type="ECO:0000259" key="4">
    <source>
        <dbReference type="Pfam" id="PF16655"/>
    </source>
</evidence>
<keyword evidence="2" id="KW-0732">Signal</keyword>
<feature type="domain" description="PhoD-like phosphatase metallophosphatase" evidence="3">
    <location>
        <begin position="161"/>
        <end position="650"/>
    </location>
</feature>
<reference evidence="5 6" key="1">
    <citation type="submission" date="2021-08" db="EMBL/GenBank/DDBJ databases">
        <authorList>
            <person name="Peeters C."/>
        </authorList>
    </citation>
    <scope>NUCLEOTIDE SEQUENCE [LARGE SCALE GENOMIC DNA]</scope>
    <source>
        <strain evidence="5 6">LMG 32289</strain>
    </source>
</reference>
<dbReference type="PANTHER" id="PTHR43606:SF2">
    <property type="entry name" value="ALKALINE PHOSPHATASE FAMILY PROTEIN (AFU_ORTHOLOGUE AFUA_5G03860)"/>
    <property type="match status" value="1"/>
</dbReference>